<dbReference type="Pfam" id="PF24035">
    <property type="entry name" value="DUF7344"/>
    <property type="match status" value="1"/>
</dbReference>
<dbReference type="PANTHER" id="PTHR44591:SF3">
    <property type="entry name" value="RESPONSE REGULATORY DOMAIN-CONTAINING PROTEIN"/>
    <property type="match status" value="1"/>
</dbReference>
<dbReference type="SUPFAM" id="SSF52172">
    <property type="entry name" value="CheY-like"/>
    <property type="match status" value="1"/>
</dbReference>
<evidence type="ECO:0000256" key="1">
    <source>
        <dbReference type="ARBA" id="ARBA00022553"/>
    </source>
</evidence>
<dbReference type="SMART" id="SM00448">
    <property type="entry name" value="REC"/>
    <property type="match status" value="1"/>
</dbReference>
<sequence length="261" mass="28782">MFVCSYPPYMVNGVTDPDGHGGRSSSALFDVLSNPQRRTVLFHLRQQRAATLAELVDVIAELDGSDGLDPEHVRTALLHVHVPKLVDNCLVTYDPEAEIVESDGIHDDIGEWLDLAVRHQIRFDRALEGRKETDRHPDVRVLLVDDEPGLAETVGTYVERENDDVTVTTATSTAEAVTTLEGESFDCIVSDYQMPGISGLDFLKVVREEDASIPFIVFTARGSETIASRAIATGVTDYVQKGPETGQFDELVDRIRTAVDR</sequence>
<dbReference type="Proteomes" id="UP000182829">
    <property type="component" value="Unassembled WGS sequence"/>
</dbReference>
<dbReference type="Gene3D" id="1.10.10.10">
    <property type="entry name" value="Winged helix-like DNA-binding domain superfamily/Winged helix DNA-binding domain"/>
    <property type="match status" value="1"/>
</dbReference>
<organism evidence="4 5">
    <name type="scientific">Natronobacterium gregoryi</name>
    <dbReference type="NCBI Taxonomy" id="44930"/>
    <lineage>
        <taxon>Archaea</taxon>
        <taxon>Methanobacteriati</taxon>
        <taxon>Methanobacteriota</taxon>
        <taxon>Stenosarchaea group</taxon>
        <taxon>Halobacteria</taxon>
        <taxon>Halobacteriales</taxon>
        <taxon>Natrialbaceae</taxon>
        <taxon>Natronobacterium</taxon>
    </lineage>
</organism>
<accession>A0A1I3KN46</accession>
<dbReference type="PROSITE" id="PS50110">
    <property type="entry name" value="RESPONSE_REGULATORY"/>
    <property type="match status" value="1"/>
</dbReference>
<keyword evidence="1 2" id="KW-0597">Phosphoprotein</keyword>
<dbReference type="InterPro" id="IPR055768">
    <property type="entry name" value="DUF7344"/>
</dbReference>
<dbReference type="InterPro" id="IPR050595">
    <property type="entry name" value="Bact_response_regulator"/>
</dbReference>
<protein>
    <submittedName>
        <fullName evidence="4">Response regulator receiver domain-containing protein</fullName>
    </submittedName>
</protein>
<proteinExistence type="predicted"/>
<evidence type="ECO:0000313" key="4">
    <source>
        <dbReference type="EMBL" id="SFI73814.1"/>
    </source>
</evidence>
<reference evidence="4 5" key="1">
    <citation type="submission" date="2016-10" db="EMBL/GenBank/DDBJ databases">
        <authorList>
            <person name="de Groot N.N."/>
        </authorList>
    </citation>
    <scope>NUCLEOTIDE SEQUENCE [LARGE SCALE GENOMIC DNA]</scope>
    <source>
        <strain evidence="4 5">SP2</strain>
    </source>
</reference>
<dbReference type="Gene3D" id="3.40.50.2300">
    <property type="match status" value="1"/>
</dbReference>
<dbReference type="Pfam" id="PF00072">
    <property type="entry name" value="Response_reg"/>
    <property type="match status" value="1"/>
</dbReference>
<dbReference type="AlphaFoldDB" id="A0A1I3KN46"/>
<dbReference type="PANTHER" id="PTHR44591">
    <property type="entry name" value="STRESS RESPONSE REGULATOR PROTEIN 1"/>
    <property type="match status" value="1"/>
</dbReference>
<dbReference type="CDD" id="cd00156">
    <property type="entry name" value="REC"/>
    <property type="match status" value="1"/>
</dbReference>
<evidence type="ECO:0000256" key="2">
    <source>
        <dbReference type="PROSITE-ProRule" id="PRU00169"/>
    </source>
</evidence>
<feature type="modified residue" description="4-aspartylphosphate" evidence="2">
    <location>
        <position position="191"/>
    </location>
</feature>
<dbReference type="InterPro" id="IPR011006">
    <property type="entry name" value="CheY-like_superfamily"/>
</dbReference>
<gene>
    <name evidence="4" type="ORF">SAMN05443661_104132</name>
</gene>
<feature type="domain" description="Response regulatory" evidence="3">
    <location>
        <begin position="140"/>
        <end position="256"/>
    </location>
</feature>
<name>A0A1I3KN46_9EURY</name>
<evidence type="ECO:0000259" key="3">
    <source>
        <dbReference type="PROSITE" id="PS50110"/>
    </source>
</evidence>
<dbReference type="InterPro" id="IPR036388">
    <property type="entry name" value="WH-like_DNA-bd_sf"/>
</dbReference>
<dbReference type="EMBL" id="FORO01000004">
    <property type="protein sequence ID" value="SFI73814.1"/>
    <property type="molecule type" value="Genomic_DNA"/>
</dbReference>
<dbReference type="InterPro" id="IPR001789">
    <property type="entry name" value="Sig_transdc_resp-reg_receiver"/>
</dbReference>
<dbReference type="GO" id="GO:0000160">
    <property type="term" value="P:phosphorelay signal transduction system"/>
    <property type="evidence" value="ECO:0007669"/>
    <property type="project" value="InterPro"/>
</dbReference>
<evidence type="ECO:0000313" key="5">
    <source>
        <dbReference type="Proteomes" id="UP000182829"/>
    </source>
</evidence>